<accession>A0A368TY93</accession>
<dbReference type="RefSeq" id="WP_114478639.1">
    <property type="nucleotide sequence ID" value="NZ_QPII01000005.1"/>
</dbReference>
<reference evidence="1 2" key="1">
    <citation type="submission" date="2018-07" db="EMBL/GenBank/DDBJ databases">
        <title>Halomonas montanilacus sp. nov., isolated from Lake Pengyan on Tibetan Plateau.</title>
        <authorList>
            <person name="Lu H."/>
            <person name="Xing P."/>
            <person name="Wu Q."/>
        </authorList>
    </citation>
    <scope>NUCLEOTIDE SEQUENCE [LARGE SCALE GENOMIC DNA]</scope>
    <source>
        <strain evidence="1 2">PYC7W</strain>
    </source>
</reference>
<proteinExistence type="predicted"/>
<keyword evidence="2" id="KW-1185">Reference proteome</keyword>
<dbReference type="Proteomes" id="UP000252405">
    <property type="component" value="Unassembled WGS sequence"/>
</dbReference>
<dbReference type="EMBL" id="QPII01000005">
    <property type="protein sequence ID" value="RCV89704.1"/>
    <property type="molecule type" value="Genomic_DNA"/>
</dbReference>
<protein>
    <submittedName>
        <fullName evidence="1">Uncharacterized protein</fullName>
    </submittedName>
</protein>
<evidence type="ECO:0000313" key="1">
    <source>
        <dbReference type="EMBL" id="RCV89704.1"/>
    </source>
</evidence>
<gene>
    <name evidence="1" type="ORF">DU505_08865</name>
</gene>
<dbReference type="AlphaFoldDB" id="A0A368TY93"/>
<evidence type="ECO:0000313" key="2">
    <source>
        <dbReference type="Proteomes" id="UP000252405"/>
    </source>
</evidence>
<name>A0A368TY93_9GAMM</name>
<comment type="caution">
    <text evidence="1">The sequence shown here is derived from an EMBL/GenBank/DDBJ whole genome shotgun (WGS) entry which is preliminary data.</text>
</comment>
<organism evidence="1 2">
    <name type="scientific">Billgrantia montanilacus</name>
    <dbReference type="NCBI Taxonomy" id="2282305"/>
    <lineage>
        <taxon>Bacteria</taxon>
        <taxon>Pseudomonadati</taxon>
        <taxon>Pseudomonadota</taxon>
        <taxon>Gammaproteobacteria</taxon>
        <taxon>Oceanospirillales</taxon>
        <taxon>Halomonadaceae</taxon>
        <taxon>Billgrantia</taxon>
    </lineage>
</organism>
<sequence length="81" mass="8963">MADKEDFAVPVLVDVPFTLEYDEATGLAHLTGPMIEQQGVPIGFRVTLTPAAQLKLREALEHVEREAAMPPSAHRRADRLQ</sequence>